<dbReference type="InterPro" id="IPR003131">
    <property type="entry name" value="T1-type_BTB"/>
</dbReference>
<protein>
    <submittedName>
        <fullName evidence="3">Reticulocyte-binding protein 2-like a</fullName>
    </submittedName>
</protein>
<evidence type="ECO:0000259" key="2">
    <source>
        <dbReference type="Pfam" id="PF02214"/>
    </source>
</evidence>
<dbReference type="CDD" id="cd18316">
    <property type="entry name" value="BTB_POZ_KCTD-like"/>
    <property type="match status" value="1"/>
</dbReference>
<dbReference type="EMBL" id="LSRX01000278">
    <property type="protein sequence ID" value="OLQ01898.1"/>
    <property type="molecule type" value="Genomic_DNA"/>
</dbReference>
<reference evidence="3 4" key="1">
    <citation type="submission" date="2016-02" db="EMBL/GenBank/DDBJ databases">
        <title>Genome analysis of coral dinoflagellate symbionts highlights evolutionary adaptations to a symbiotic lifestyle.</title>
        <authorList>
            <person name="Aranda M."/>
            <person name="Li Y."/>
            <person name="Liew Y.J."/>
            <person name="Baumgarten S."/>
            <person name="Simakov O."/>
            <person name="Wilson M."/>
            <person name="Piel J."/>
            <person name="Ashoor H."/>
            <person name="Bougouffa S."/>
            <person name="Bajic V.B."/>
            <person name="Ryu T."/>
            <person name="Ravasi T."/>
            <person name="Bayer T."/>
            <person name="Micklem G."/>
            <person name="Kim H."/>
            <person name="Bhak J."/>
            <person name="Lajeunesse T.C."/>
            <person name="Voolstra C.R."/>
        </authorList>
    </citation>
    <scope>NUCLEOTIDE SEQUENCE [LARGE SCALE GENOMIC DNA]</scope>
    <source>
        <strain evidence="3 4">CCMP2467</strain>
    </source>
</reference>
<feature type="compositionally biased region" description="Basic and acidic residues" evidence="1">
    <location>
        <begin position="225"/>
        <end position="352"/>
    </location>
</feature>
<evidence type="ECO:0000256" key="1">
    <source>
        <dbReference type="SAM" id="MobiDB-lite"/>
    </source>
</evidence>
<dbReference type="PANTHER" id="PTHR14499:SF136">
    <property type="entry name" value="GH08630P"/>
    <property type="match status" value="1"/>
</dbReference>
<evidence type="ECO:0000313" key="4">
    <source>
        <dbReference type="Proteomes" id="UP000186817"/>
    </source>
</evidence>
<dbReference type="OrthoDB" id="2414723at2759"/>
<gene>
    <name evidence="3" type="ORF">AK812_SmicGene15294</name>
</gene>
<dbReference type="Pfam" id="PF02214">
    <property type="entry name" value="BTB_2"/>
    <property type="match status" value="1"/>
</dbReference>
<comment type="caution">
    <text evidence="3">The sequence shown here is derived from an EMBL/GenBank/DDBJ whole genome shotgun (WGS) entry which is preliminary data.</text>
</comment>
<dbReference type="SUPFAM" id="SSF54695">
    <property type="entry name" value="POZ domain"/>
    <property type="match status" value="1"/>
</dbReference>
<dbReference type="PANTHER" id="PTHR14499">
    <property type="entry name" value="POTASSIUM CHANNEL TETRAMERIZATION DOMAIN-CONTAINING"/>
    <property type="match status" value="1"/>
</dbReference>
<sequence>MVKLNVGGRMFRTSESTLRACGDFCARLLFGIGWDPTSLSTLDGEIPVDRDEDGVLFLDRDPDLFDWVLRFARTGEIQKDMPGALKAEFDFLLLSWPPCCQRCGVYFDTARNSDTSCRHHRFPWLEDVEISREDRACCPWPERSEKGCCKNCGTEICGRQVFKSYVRRYICCKGRIDEPGCRRCRHELPPDPDPSLEEPAGEKDVSFPFREEAEEVEAVEVQDPAQKRKEEQERRKAEAKAKREEEEQRRKEVAEKRQAEAQKAREEAEAKRKAQAEEAAKKKEEAEKARAEEAAKRKAEEEKKKQEQEAKRQEEAKKREEAEKARAEEAAKRKAEEEEKKKEAEARGQVHV</sequence>
<proteinExistence type="predicted"/>
<feature type="region of interest" description="Disordered" evidence="1">
    <location>
        <begin position="213"/>
        <end position="352"/>
    </location>
</feature>
<feature type="domain" description="Potassium channel tetramerisation-type BTB" evidence="2">
    <location>
        <begin position="2"/>
        <end position="92"/>
    </location>
</feature>
<name>A0A1Q9E395_SYMMI</name>
<dbReference type="InterPro" id="IPR011333">
    <property type="entry name" value="SKP1/BTB/POZ_sf"/>
</dbReference>
<keyword evidence="4" id="KW-1185">Reference proteome</keyword>
<dbReference type="Proteomes" id="UP000186817">
    <property type="component" value="Unassembled WGS sequence"/>
</dbReference>
<accession>A0A1Q9E395</accession>
<evidence type="ECO:0000313" key="3">
    <source>
        <dbReference type="EMBL" id="OLQ01898.1"/>
    </source>
</evidence>
<dbReference type="GO" id="GO:0051260">
    <property type="term" value="P:protein homooligomerization"/>
    <property type="evidence" value="ECO:0007669"/>
    <property type="project" value="InterPro"/>
</dbReference>
<organism evidence="3 4">
    <name type="scientific">Symbiodinium microadriaticum</name>
    <name type="common">Dinoflagellate</name>
    <name type="synonym">Zooxanthella microadriatica</name>
    <dbReference type="NCBI Taxonomy" id="2951"/>
    <lineage>
        <taxon>Eukaryota</taxon>
        <taxon>Sar</taxon>
        <taxon>Alveolata</taxon>
        <taxon>Dinophyceae</taxon>
        <taxon>Suessiales</taxon>
        <taxon>Symbiodiniaceae</taxon>
        <taxon>Symbiodinium</taxon>
    </lineage>
</organism>
<dbReference type="AlphaFoldDB" id="A0A1Q9E395"/>
<dbReference type="Gene3D" id="3.30.710.10">
    <property type="entry name" value="Potassium Channel Kv1.1, Chain A"/>
    <property type="match status" value="1"/>
</dbReference>